<dbReference type="InterPro" id="IPR006311">
    <property type="entry name" value="TAT_signal"/>
</dbReference>
<evidence type="ECO:0000256" key="1">
    <source>
        <dbReference type="SAM" id="SignalP"/>
    </source>
</evidence>
<feature type="chain" id="PRO_5045819548" description="Leishmanolysin-like peptidase" evidence="1">
    <location>
        <begin position="31"/>
        <end position="290"/>
    </location>
</feature>
<keyword evidence="3" id="KW-1185">Reference proteome</keyword>
<sequence length="290" mass="30811">MQGSTTSNPSTRRALLSTAVLLAVPGLLTAQQQAAASRRTLQQDPRLLPLQQFWASLVAELQQQLSASFAPALVFYGPAEQLPSGAPGDPAAEYNKQTRGSCGTFTSGFSQPYAVCPLVPGGLPASDTARDCCRHFAYCVPRSRYAFAAIDRQSSVVASPRLALAEPDTWQGVLLHEMGHCIDFHVFGERYRLPAEAPPRSAYAAAALAAIDDAEADAELRADRMANALLVPALGGEHLCYSVQTRVQRLVPPSVVCMQEDEAPASSSSSSSSSSGALFMEHFPHPPVAA</sequence>
<feature type="signal peptide" evidence="1">
    <location>
        <begin position="1"/>
        <end position="30"/>
    </location>
</feature>
<proteinExistence type="predicted"/>
<protein>
    <recommendedName>
        <fullName evidence="4">Leishmanolysin-like peptidase</fullName>
    </recommendedName>
</protein>
<keyword evidence="1" id="KW-0732">Signal</keyword>
<evidence type="ECO:0000313" key="3">
    <source>
        <dbReference type="Proteomes" id="UP001244341"/>
    </source>
</evidence>
<reference evidence="2 3" key="1">
    <citation type="submission" date="2023-05" db="EMBL/GenBank/DDBJ databases">
        <title>A 100% complete, gapless, phased diploid assembly of the Scenedesmus obliquus UTEX 3031 genome.</title>
        <authorList>
            <person name="Biondi T.C."/>
            <person name="Hanschen E.R."/>
            <person name="Kwon T."/>
            <person name="Eng W."/>
            <person name="Kruse C.P.S."/>
            <person name="Koehler S.I."/>
            <person name="Kunde Y."/>
            <person name="Gleasner C.D."/>
            <person name="You Mak K.T."/>
            <person name="Polle J."/>
            <person name="Hovde B.T."/>
            <person name="Starkenburg S.R."/>
        </authorList>
    </citation>
    <scope>NUCLEOTIDE SEQUENCE [LARGE SCALE GENOMIC DNA]</scope>
    <source>
        <strain evidence="2 3">DOE0152z</strain>
    </source>
</reference>
<organism evidence="2 3">
    <name type="scientific">Tetradesmus obliquus</name>
    <name type="common">Green alga</name>
    <name type="synonym">Acutodesmus obliquus</name>
    <dbReference type="NCBI Taxonomy" id="3088"/>
    <lineage>
        <taxon>Eukaryota</taxon>
        <taxon>Viridiplantae</taxon>
        <taxon>Chlorophyta</taxon>
        <taxon>core chlorophytes</taxon>
        <taxon>Chlorophyceae</taxon>
        <taxon>CS clade</taxon>
        <taxon>Sphaeropleales</taxon>
        <taxon>Scenedesmaceae</taxon>
        <taxon>Tetradesmus</taxon>
    </lineage>
</organism>
<dbReference type="EMBL" id="CP126210">
    <property type="protein sequence ID" value="WIA11870.1"/>
    <property type="molecule type" value="Genomic_DNA"/>
</dbReference>
<evidence type="ECO:0008006" key="4">
    <source>
        <dbReference type="Google" id="ProtNLM"/>
    </source>
</evidence>
<dbReference type="Proteomes" id="UP001244341">
    <property type="component" value="Chromosome 3b"/>
</dbReference>
<evidence type="ECO:0000313" key="2">
    <source>
        <dbReference type="EMBL" id="WIA11870.1"/>
    </source>
</evidence>
<accession>A0ABY8TSA8</accession>
<name>A0ABY8TSA8_TETOB</name>
<gene>
    <name evidence="2" type="ORF">OEZ85_011956</name>
</gene>
<dbReference type="PROSITE" id="PS51318">
    <property type="entry name" value="TAT"/>
    <property type="match status" value="1"/>
</dbReference>